<evidence type="ECO:0000256" key="3">
    <source>
        <dbReference type="ARBA" id="ARBA00011233"/>
    </source>
</evidence>
<evidence type="ECO:0000256" key="4">
    <source>
        <dbReference type="ARBA" id="ARBA00022723"/>
    </source>
</evidence>
<comment type="function">
    <text evidence="1">Acts as a defensive agent. Recognizes blood group fucosylated oligosaccharides including A, B, H and Lewis B-type antigens. Does not recognize Lewis A antigen and has low affinity for monovalent haptens.</text>
</comment>
<comment type="subunit">
    <text evidence="3">Homotrimer.</text>
</comment>
<keyword evidence="11" id="KW-1185">Reference proteome</keyword>
<evidence type="ECO:0000313" key="11">
    <source>
        <dbReference type="Proteomes" id="UP001497497"/>
    </source>
</evidence>
<proteinExistence type="inferred from homology"/>
<dbReference type="InterPro" id="IPR006585">
    <property type="entry name" value="FTP1"/>
</dbReference>
<evidence type="ECO:0000256" key="8">
    <source>
        <dbReference type="SAM" id="SignalP"/>
    </source>
</evidence>
<evidence type="ECO:0000256" key="1">
    <source>
        <dbReference type="ARBA" id="ARBA00002219"/>
    </source>
</evidence>
<organism evidence="10 11">
    <name type="scientific">Lymnaea stagnalis</name>
    <name type="common">Great pond snail</name>
    <name type="synonym">Helix stagnalis</name>
    <dbReference type="NCBI Taxonomy" id="6523"/>
    <lineage>
        <taxon>Eukaryota</taxon>
        <taxon>Metazoa</taxon>
        <taxon>Spiralia</taxon>
        <taxon>Lophotrochozoa</taxon>
        <taxon>Mollusca</taxon>
        <taxon>Gastropoda</taxon>
        <taxon>Heterobranchia</taxon>
        <taxon>Euthyneura</taxon>
        <taxon>Panpulmonata</taxon>
        <taxon>Hygrophila</taxon>
        <taxon>Lymnaeoidea</taxon>
        <taxon>Lymnaeidae</taxon>
        <taxon>Lymnaea</taxon>
    </lineage>
</organism>
<dbReference type="GO" id="GO:0010185">
    <property type="term" value="P:regulation of cellular defense response"/>
    <property type="evidence" value="ECO:0007669"/>
    <property type="project" value="UniProtKB-ARBA"/>
</dbReference>
<dbReference type="SMART" id="SM00607">
    <property type="entry name" value="FTP"/>
    <property type="match status" value="1"/>
</dbReference>
<dbReference type="Gene3D" id="2.60.120.260">
    <property type="entry name" value="Galactose-binding domain-like"/>
    <property type="match status" value="2"/>
</dbReference>
<name>A0AAV2HVK6_LYMST</name>
<dbReference type="PANTHER" id="PTHR45713:SF6">
    <property type="entry name" value="F5_8 TYPE C DOMAIN-CONTAINING PROTEIN"/>
    <property type="match status" value="1"/>
</dbReference>
<feature type="chain" id="PRO_5043404942" description="Fucolectin tachylectin-4 pentraxin-1 domain-containing protein" evidence="8">
    <location>
        <begin position="22"/>
        <end position="834"/>
    </location>
</feature>
<dbReference type="InterPro" id="IPR051941">
    <property type="entry name" value="BG_Antigen-Binding_Lectin"/>
</dbReference>
<dbReference type="AlphaFoldDB" id="A0AAV2HVK6"/>
<keyword evidence="6" id="KW-0106">Calcium</keyword>
<evidence type="ECO:0000256" key="2">
    <source>
        <dbReference type="ARBA" id="ARBA00010147"/>
    </source>
</evidence>
<feature type="signal peptide" evidence="8">
    <location>
        <begin position="1"/>
        <end position="21"/>
    </location>
</feature>
<sequence>MRFTFSLILIIISASLVVIEACDSGWYGPRCQFMCHCSNNQCDEAGRCLNGDRCRTGWFGPGCQYQDVSVLANVTTSLHHGDVLTDGEDLTCIRKLTYVTSYLSSPYPVIWVRAVGPYFGPGLASLGEISLSYKEHFTDSLLQNGCNSIKTSVLDDNIIVDVFCETSVTAAVLHLSWERPVEICSLYISGGRNLALKQNATQSSIYYDPNGVSTIADNAVDGNTNTNYGSGSCAHTDSPIAEPHWNLMFPNTVNINRIVVYNRLDVGGNLDGKCCSIRLKGFKIAVYDSLRQKVYSFTDTSSKPQVSYTVIEPKINVNASEMQISVANPEKVLALCEVEVFGYDICPPGFYGPECSRRCNCKDVEEVCNMRSGICESGCAAGFLGESCDLDCGPGSVIAACLKPPCINEKCIDSTCDSDTGKCIIGCVNSSSTDPVCLSGCEDKRFGSTCQFACHCTDNGCDNRGYCKEDSYCALRWFGAGCQYQDLSSQAKLVTSPDHKPSHIIDGDDATCVLDLDNIEVNFTRSVSFAWIRLVVLEPDEDHTKANIHFTNSQTGEEFNCTNMLEDILDRRTTDIYCELSTVVDHMNIALNKPRSLCSVHISGGRNIALYGRTNQSSFYAGLDHSEVASSVAVDGDTLGDTCARTSINDPRPYWTLTLPRPHVVSRYVVYNGVSVTGSRQGFIIHAEDQFGQTAFQTTVLDVWDNFTVILTPNVSTPIRYVKIEPLPGTDRLLTLCEVQVYGDVVCPVGWFGPECDRRCNCAYTSDTCLISSGGCLLGCAAGFRGEGCNTPCSPGTWGVGCFNRCNEDCVDDFCDAINGTCPMEHPAPLLTWL</sequence>
<dbReference type="InterPro" id="IPR008979">
    <property type="entry name" value="Galactose-bd-like_sf"/>
</dbReference>
<feature type="domain" description="Fucolectin tachylectin-4 pentraxin-1" evidence="9">
    <location>
        <begin position="191"/>
        <end position="349"/>
    </location>
</feature>
<protein>
    <recommendedName>
        <fullName evidence="9">Fucolectin tachylectin-4 pentraxin-1 domain-containing protein</fullName>
    </recommendedName>
</protein>
<comment type="caution">
    <text evidence="10">The sequence shown here is derived from an EMBL/GenBank/DDBJ whole genome shotgun (WGS) entry which is preliminary data.</text>
</comment>
<dbReference type="GO" id="GO:0042806">
    <property type="term" value="F:fucose binding"/>
    <property type="evidence" value="ECO:0007669"/>
    <property type="project" value="UniProtKB-ARBA"/>
</dbReference>
<dbReference type="GO" id="GO:0001868">
    <property type="term" value="P:regulation of complement activation, lectin pathway"/>
    <property type="evidence" value="ECO:0007669"/>
    <property type="project" value="UniProtKB-ARBA"/>
</dbReference>
<keyword evidence="5" id="KW-0430">Lectin</keyword>
<evidence type="ECO:0000256" key="5">
    <source>
        <dbReference type="ARBA" id="ARBA00022734"/>
    </source>
</evidence>
<evidence type="ECO:0000256" key="7">
    <source>
        <dbReference type="ARBA" id="ARBA00023157"/>
    </source>
</evidence>
<accession>A0AAV2HVK6</accession>
<comment type="similarity">
    <text evidence="2">Belongs to the fucolectin family.</text>
</comment>
<dbReference type="SUPFAM" id="SSF49785">
    <property type="entry name" value="Galactose-binding domain-like"/>
    <property type="match status" value="2"/>
</dbReference>
<dbReference type="EMBL" id="CAXITT010000227">
    <property type="protein sequence ID" value="CAL1536338.1"/>
    <property type="molecule type" value="Genomic_DNA"/>
</dbReference>
<keyword evidence="7" id="KW-1015">Disulfide bond</keyword>
<evidence type="ECO:0000256" key="6">
    <source>
        <dbReference type="ARBA" id="ARBA00022837"/>
    </source>
</evidence>
<dbReference type="PANTHER" id="PTHR45713">
    <property type="entry name" value="FTP DOMAIN-CONTAINING PROTEIN"/>
    <property type="match status" value="1"/>
</dbReference>
<gene>
    <name evidence="10" type="ORF">GSLYS_00010251001</name>
</gene>
<evidence type="ECO:0000313" key="10">
    <source>
        <dbReference type="EMBL" id="CAL1536338.1"/>
    </source>
</evidence>
<reference evidence="10 11" key="1">
    <citation type="submission" date="2024-04" db="EMBL/GenBank/DDBJ databases">
        <authorList>
            <consortium name="Genoscope - CEA"/>
            <person name="William W."/>
        </authorList>
    </citation>
    <scope>NUCLEOTIDE SEQUENCE [LARGE SCALE GENOMIC DNA]</scope>
</reference>
<dbReference type="GO" id="GO:0046872">
    <property type="term" value="F:metal ion binding"/>
    <property type="evidence" value="ECO:0007669"/>
    <property type="project" value="UniProtKB-KW"/>
</dbReference>
<keyword evidence="4" id="KW-0479">Metal-binding</keyword>
<dbReference type="Proteomes" id="UP001497497">
    <property type="component" value="Unassembled WGS sequence"/>
</dbReference>
<evidence type="ECO:0000259" key="9">
    <source>
        <dbReference type="SMART" id="SM00607"/>
    </source>
</evidence>
<dbReference type="Gene3D" id="2.170.300.10">
    <property type="entry name" value="Tie2 ligand-binding domain superfamily"/>
    <property type="match status" value="3"/>
</dbReference>
<keyword evidence="8" id="KW-0732">Signal</keyword>
<dbReference type="Pfam" id="PF22633">
    <property type="entry name" value="F5_F8_type_C_2"/>
    <property type="match status" value="1"/>
</dbReference>